<dbReference type="Pfam" id="PF00337">
    <property type="entry name" value="Gal-bind_lectin"/>
    <property type="match status" value="2"/>
</dbReference>
<protein>
    <recommendedName>
        <fullName evidence="2">Galectin</fullName>
    </recommendedName>
</protein>
<dbReference type="InterPro" id="IPR013320">
    <property type="entry name" value="ConA-like_dom_sf"/>
</dbReference>
<sequence length="312" mass="35347">MMFKAFILIAILSTSSVLGSSDGDREKSYKQFINERNLPVPFKTKVTEPLKTGHTIHVVGTINEKPKRIDFNFHKGASDDADMPLHLSIRFDEGIFHSKIVYNIFENGNWSDTEQRIANPFKANSEFDLRVRITDGEFKMYANRKEIGVFKQRTSIDGIDHVSISGDLKSLKLFKYGGILFETPYTALANLTPGKRLDISAMPRGKRIDIDLLRKNGDTALQVSLRYGEGAIVRNSRVGEVWGEEERTGKFPLNKNELFDITIINESWSYQIFINGKRFGTYAHRGDFNDVKNLEITGDVDILTVTINDVTA</sequence>
<dbReference type="Proteomes" id="UP000046392">
    <property type="component" value="Unplaced"/>
</dbReference>
<dbReference type="CDD" id="cd00070">
    <property type="entry name" value="GLECT"/>
    <property type="match status" value="2"/>
</dbReference>
<proteinExistence type="predicted"/>
<dbReference type="InterPro" id="IPR001079">
    <property type="entry name" value="Galectin_CRD"/>
</dbReference>
<dbReference type="PROSITE" id="PS51304">
    <property type="entry name" value="GALECTIN"/>
    <property type="match status" value="2"/>
</dbReference>
<dbReference type="SUPFAM" id="SSF49899">
    <property type="entry name" value="Concanavalin A-like lectins/glucanases"/>
    <property type="match status" value="2"/>
</dbReference>
<dbReference type="SMART" id="SM00276">
    <property type="entry name" value="GLECT"/>
    <property type="match status" value="2"/>
</dbReference>
<evidence type="ECO:0000313" key="6">
    <source>
        <dbReference type="WBParaSite" id="SPAL_0001342200.1"/>
    </source>
</evidence>
<dbReference type="GO" id="GO:0030246">
    <property type="term" value="F:carbohydrate binding"/>
    <property type="evidence" value="ECO:0007669"/>
    <property type="project" value="UniProtKB-UniRule"/>
</dbReference>
<dbReference type="WBParaSite" id="SPAL_0001342200.1">
    <property type="protein sequence ID" value="SPAL_0001342200.1"/>
    <property type="gene ID" value="SPAL_0001342200"/>
</dbReference>
<feature type="domain" description="Galectin" evidence="4">
    <location>
        <begin position="183"/>
        <end position="308"/>
    </location>
</feature>
<dbReference type="PANTHER" id="PTHR11346">
    <property type="entry name" value="GALECTIN"/>
    <property type="match status" value="1"/>
</dbReference>
<keyword evidence="5" id="KW-1185">Reference proteome</keyword>
<dbReference type="AlphaFoldDB" id="A0A0N5C647"/>
<evidence type="ECO:0000313" key="5">
    <source>
        <dbReference type="Proteomes" id="UP000046392"/>
    </source>
</evidence>
<accession>A0A0N5C647</accession>
<evidence type="ECO:0000256" key="2">
    <source>
        <dbReference type="RuleBase" id="RU102079"/>
    </source>
</evidence>
<name>A0A0N5C647_STREA</name>
<keyword evidence="3" id="KW-0732">Signal</keyword>
<reference evidence="6" key="1">
    <citation type="submission" date="2017-02" db="UniProtKB">
        <authorList>
            <consortium name="WormBaseParasite"/>
        </authorList>
    </citation>
    <scope>IDENTIFICATION</scope>
</reference>
<evidence type="ECO:0000256" key="3">
    <source>
        <dbReference type="SAM" id="SignalP"/>
    </source>
</evidence>
<keyword evidence="1 2" id="KW-0430">Lectin</keyword>
<dbReference type="SMART" id="SM00908">
    <property type="entry name" value="Gal-bind_lectin"/>
    <property type="match status" value="2"/>
</dbReference>
<dbReference type="STRING" id="174720.A0A0N5C647"/>
<feature type="chain" id="PRO_5005895634" description="Galectin" evidence="3">
    <location>
        <begin position="20"/>
        <end position="312"/>
    </location>
</feature>
<feature type="signal peptide" evidence="3">
    <location>
        <begin position="1"/>
        <end position="19"/>
    </location>
</feature>
<organism evidence="5 6">
    <name type="scientific">Strongyloides papillosus</name>
    <name type="common">Intestinal threadworm</name>
    <dbReference type="NCBI Taxonomy" id="174720"/>
    <lineage>
        <taxon>Eukaryota</taxon>
        <taxon>Metazoa</taxon>
        <taxon>Ecdysozoa</taxon>
        <taxon>Nematoda</taxon>
        <taxon>Chromadorea</taxon>
        <taxon>Rhabditida</taxon>
        <taxon>Tylenchina</taxon>
        <taxon>Panagrolaimomorpha</taxon>
        <taxon>Strongyloidoidea</taxon>
        <taxon>Strongyloididae</taxon>
        <taxon>Strongyloides</taxon>
    </lineage>
</organism>
<dbReference type="InterPro" id="IPR044156">
    <property type="entry name" value="Galectin-like"/>
</dbReference>
<evidence type="ECO:0000256" key="1">
    <source>
        <dbReference type="ARBA" id="ARBA00022734"/>
    </source>
</evidence>
<dbReference type="Gene3D" id="2.60.120.200">
    <property type="match status" value="2"/>
</dbReference>
<dbReference type="PANTHER" id="PTHR11346:SF180">
    <property type="entry name" value="GALECTIN"/>
    <property type="match status" value="1"/>
</dbReference>
<feature type="domain" description="Galectin" evidence="4">
    <location>
        <begin position="42"/>
        <end position="177"/>
    </location>
</feature>
<evidence type="ECO:0000259" key="4">
    <source>
        <dbReference type="PROSITE" id="PS51304"/>
    </source>
</evidence>